<organism evidence="2 3">
    <name type="scientific">Lymnaea stagnalis</name>
    <name type="common">Great pond snail</name>
    <name type="synonym">Helix stagnalis</name>
    <dbReference type="NCBI Taxonomy" id="6523"/>
    <lineage>
        <taxon>Eukaryota</taxon>
        <taxon>Metazoa</taxon>
        <taxon>Spiralia</taxon>
        <taxon>Lophotrochozoa</taxon>
        <taxon>Mollusca</taxon>
        <taxon>Gastropoda</taxon>
        <taxon>Heterobranchia</taxon>
        <taxon>Euthyneura</taxon>
        <taxon>Panpulmonata</taxon>
        <taxon>Hygrophila</taxon>
        <taxon>Lymnaeoidea</taxon>
        <taxon>Lymnaeidae</taxon>
        <taxon>Lymnaea</taxon>
    </lineage>
</organism>
<sequence length="754" mass="84467">MLCRIFKNLSQVTFANIVAVVNSESKLTYTAMGIHSFETMGDSLSGDTVSKGESNGALFHSGTDIEHRGTRNRHLQKENYFSSNTPPAPPNTAASPNTAKSLMSERSKYAITPRSFKHSPNGFFNENNCLNVNVELANMVNVRTSQTIAIDYKPVNVRSSETISEERLTLLTRTQRTPALKINNDQRFKPNGEHITSYALCGTGLNNSVKKDHLTATRVRTIINVSQNFTESNERNQSSYISSRSRGEDHQPQVATKIHTSPTEIEQFKNQTEVSQCDAIYICDPITSYILYGASPILLVAQNKDSQRRCGFEIPVTKETARGIPAFDYRRAEYPFSSYVNLGTTKPLVLNRETKQINNFDPTEGLRIVRLNTECATISEAHTTNTNGQLKLRNKSFNNLQNNTRTWTQENIISNITMGENEQNFCLPGYLDVRQLTPSPSQLDRNLLPVKKSIKSILGSRRYRSLNLRDKFRSPSSGLSDNTSEKLTTSNEEFSLIGQSLPSVCSNKTITNSCKRGLKTQFSEPSLGPRESYRGIDESSQTSRQETSYQNEVISSTPLTLPGVNHKHTCEDKVITRTLPPRNKCSSVLTSERTGQEGEKNMKSETYNSNNIRKINCSLAHDSNKSVLRFEALTMRPLIGQALEPNYLDSSSFSPCKPVVSVDNIPKEPLYMGCSSQVAERDSRSQYHYINNCGDMGNIVGNLKVVKALDQDVYCDYQHEKYRDSKIITTHNTATDQPKMHFLKIKVIGDGISL</sequence>
<dbReference type="AlphaFoldDB" id="A0AAV2HPL2"/>
<evidence type="ECO:0000313" key="3">
    <source>
        <dbReference type="Proteomes" id="UP001497497"/>
    </source>
</evidence>
<accession>A0AAV2HPL2</accession>
<keyword evidence="3" id="KW-1185">Reference proteome</keyword>
<gene>
    <name evidence="2" type="ORF">GSLYS_00009943001</name>
</gene>
<feature type="region of interest" description="Disordered" evidence="1">
    <location>
        <begin position="584"/>
        <end position="603"/>
    </location>
</feature>
<dbReference type="EMBL" id="CAXITT010000218">
    <property type="protein sequence ID" value="CAL1536030.1"/>
    <property type="molecule type" value="Genomic_DNA"/>
</dbReference>
<feature type="region of interest" description="Disordered" evidence="1">
    <location>
        <begin position="233"/>
        <end position="254"/>
    </location>
</feature>
<feature type="region of interest" description="Disordered" evidence="1">
    <location>
        <begin position="519"/>
        <end position="549"/>
    </location>
</feature>
<feature type="compositionally biased region" description="Polar residues" evidence="1">
    <location>
        <begin position="538"/>
        <end position="549"/>
    </location>
</feature>
<dbReference type="Proteomes" id="UP001497497">
    <property type="component" value="Unassembled WGS sequence"/>
</dbReference>
<feature type="compositionally biased region" description="Basic and acidic residues" evidence="1">
    <location>
        <begin position="594"/>
        <end position="603"/>
    </location>
</feature>
<evidence type="ECO:0000313" key="2">
    <source>
        <dbReference type="EMBL" id="CAL1536030.1"/>
    </source>
</evidence>
<reference evidence="2 3" key="1">
    <citation type="submission" date="2024-04" db="EMBL/GenBank/DDBJ databases">
        <authorList>
            <consortium name="Genoscope - CEA"/>
            <person name="William W."/>
        </authorList>
    </citation>
    <scope>NUCLEOTIDE SEQUENCE [LARGE SCALE GENOMIC DNA]</scope>
</reference>
<feature type="region of interest" description="Disordered" evidence="1">
    <location>
        <begin position="79"/>
        <end position="98"/>
    </location>
</feature>
<proteinExistence type="predicted"/>
<name>A0AAV2HPL2_LYMST</name>
<evidence type="ECO:0000256" key="1">
    <source>
        <dbReference type="SAM" id="MobiDB-lite"/>
    </source>
</evidence>
<protein>
    <submittedName>
        <fullName evidence="2">Uncharacterized protein</fullName>
    </submittedName>
</protein>
<comment type="caution">
    <text evidence="2">The sequence shown here is derived from an EMBL/GenBank/DDBJ whole genome shotgun (WGS) entry which is preliminary data.</text>
</comment>
<feature type="compositionally biased region" description="Polar residues" evidence="1">
    <location>
        <begin position="584"/>
        <end position="593"/>
    </location>
</feature>
<feature type="compositionally biased region" description="Polar residues" evidence="1">
    <location>
        <begin position="233"/>
        <end position="244"/>
    </location>
</feature>